<reference evidence="4 5" key="1">
    <citation type="submission" date="2021-03" db="EMBL/GenBank/DDBJ databases">
        <title>Genomic Encyclopedia of Type Strains, Phase IV (KMG-IV): sequencing the most valuable type-strain genomes for metagenomic binning, comparative biology and taxonomic classification.</title>
        <authorList>
            <person name="Goeker M."/>
        </authorList>
    </citation>
    <scope>NUCLEOTIDE SEQUENCE [LARGE SCALE GENOMIC DNA]</scope>
    <source>
        <strain evidence="4 5">DSM 101953</strain>
    </source>
</reference>
<proteinExistence type="predicted"/>
<dbReference type="CDD" id="cd02440">
    <property type="entry name" value="AdoMet_MTases"/>
    <property type="match status" value="1"/>
</dbReference>
<keyword evidence="2" id="KW-0808">Transferase</keyword>
<evidence type="ECO:0000256" key="1">
    <source>
        <dbReference type="ARBA" id="ARBA00022603"/>
    </source>
</evidence>
<dbReference type="PANTHER" id="PTHR43861:SF1">
    <property type="entry name" value="TRANS-ACONITATE 2-METHYLTRANSFERASE"/>
    <property type="match status" value="1"/>
</dbReference>
<dbReference type="Gene3D" id="3.40.50.150">
    <property type="entry name" value="Vaccinia Virus protein VP39"/>
    <property type="match status" value="1"/>
</dbReference>
<dbReference type="Proteomes" id="UP000773462">
    <property type="component" value="Unassembled WGS sequence"/>
</dbReference>
<dbReference type="GO" id="GO:0032259">
    <property type="term" value="P:methylation"/>
    <property type="evidence" value="ECO:0007669"/>
    <property type="project" value="UniProtKB-KW"/>
</dbReference>
<dbReference type="RefSeq" id="WP_245368313.1">
    <property type="nucleotide sequence ID" value="NZ_JAGGLV010000011.1"/>
</dbReference>
<dbReference type="InterPro" id="IPR029063">
    <property type="entry name" value="SAM-dependent_MTases_sf"/>
</dbReference>
<dbReference type="GO" id="GO:0008168">
    <property type="term" value="F:methyltransferase activity"/>
    <property type="evidence" value="ECO:0007669"/>
    <property type="project" value="UniProtKB-KW"/>
</dbReference>
<evidence type="ECO:0000259" key="3">
    <source>
        <dbReference type="Pfam" id="PF13649"/>
    </source>
</evidence>
<evidence type="ECO:0000313" key="5">
    <source>
        <dbReference type="Proteomes" id="UP000773462"/>
    </source>
</evidence>
<dbReference type="Pfam" id="PF13649">
    <property type="entry name" value="Methyltransf_25"/>
    <property type="match status" value="1"/>
</dbReference>
<organism evidence="4 5">
    <name type="scientific">Paenibacillus silagei</name>
    <dbReference type="NCBI Taxonomy" id="1670801"/>
    <lineage>
        <taxon>Bacteria</taxon>
        <taxon>Bacillati</taxon>
        <taxon>Bacillota</taxon>
        <taxon>Bacilli</taxon>
        <taxon>Bacillales</taxon>
        <taxon>Paenibacillaceae</taxon>
        <taxon>Paenibacillus</taxon>
    </lineage>
</organism>
<accession>A0ABS4NTL6</accession>
<protein>
    <submittedName>
        <fullName evidence="4">SAM-dependent methyltransferase</fullName>
    </submittedName>
</protein>
<keyword evidence="1 4" id="KW-0489">Methyltransferase</keyword>
<evidence type="ECO:0000256" key="2">
    <source>
        <dbReference type="ARBA" id="ARBA00022679"/>
    </source>
</evidence>
<dbReference type="Gene3D" id="2.20.25.110">
    <property type="entry name" value="S-adenosyl-L-methionine-dependent methyltransferases"/>
    <property type="match status" value="1"/>
</dbReference>
<dbReference type="SUPFAM" id="SSF53335">
    <property type="entry name" value="S-adenosyl-L-methionine-dependent methyltransferases"/>
    <property type="match status" value="1"/>
</dbReference>
<name>A0ABS4NTL6_9BACL</name>
<evidence type="ECO:0000313" key="4">
    <source>
        <dbReference type="EMBL" id="MBP2113401.1"/>
    </source>
</evidence>
<gene>
    <name evidence="4" type="ORF">J2Z70_003561</name>
</gene>
<dbReference type="EMBL" id="JAGGLV010000011">
    <property type="protein sequence ID" value="MBP2113401.1"/>
    <property type="molecule type" value="Genomic_DNA"/>
</dbReference>
<dbReference type="PANTHER" id="PTHR43861">
    <property type="entry name" value="TRANS-ACONITATE 2-METHYLTRANSFERASE-RELATED"/>
    <property type="match status" value="1"/>
</dbReference>
<comment type="caution">
    <text evidence="4">The sequence shown here is derived from an EMBL/GenBank/DDBJ whole genome shotgun (WGS) entry which is preliminary data.</text>
</comment>
<sequence length="246" mass="27520">MTAHNNLEEYRDPINYDLEFGGETRKYQFYLEWAKASAGEALELACGTGLTTLPLAQAGIAMTGVDIASSMLAYARMKAGNLPVEFIEADARTFRSDKKFAMIYLTGNAFQAFLSDEDQAALFSTVYNHLEPGGRLIFETRNPAGTDLSDEGETIWGQFTDSDGNVVKVSGTQTYDAERSIMHWVTCRDWGDKRTESRIDCRFTTYAALTELLTGYGFRIEHQYADWDRTPFTPSSPLLISVCKKS</sequence>
<keyword evidence="5" id="KW-1185">Reference proteome</keyword>
<dbReference type="InterPro" id="IPR041698">
    <property type="entry name" value="Methyltransf_25"/>
</dbReference>
<feature type="domain" description="Methyltransferase" evidence="3">
    <location>
        <begin position="42"/>
        <end position="134"/>
    </location>
</feature>